<dbReference type="AlphaFoldDB" id="R9HBE0"/>
<protein>
    <submittedName>
        <fullName evidence="1">Uncharacterized protein</fullName>
    </submittedName>
</protein>
<dbReference type="EMBL" id="ASSM01000008">
    <property type="protein sequence ID" value="EOS01378.1"/>
    <property type="molecule type" value="Genomic_DNA"/>
</dbReference>
<gene>
    <name evidence="1" type="ORF">C799_01756</name>
</gene>
<proteinExistence type="predicted"/>
<evidence type="ECO:0000313" key="1">
    <source>
        <dbReference type="EMBL" id="EOS01378.1"/>
    </source>
</evidence>
<dbReference type="Proteomes" id="UP000014207">
    <property type="component" value="Unassembled WGS sequence"/>
</dbReference>
<accession>R9HBE0</accession>
<comment type="caution">
    <text evidence="1">The sequence shown here is derived from an EMBL/GenBank/DDBJ whole genome shotgun (WGS) entry which is preliminary data.</text>
</comment>
<reference evidence="1 2" key="1">
    <citation type="submission" date="2013-04" db="EMBL/GenBank/DDBJ databases">
        <title>The Genome Sequence of Bacteroides thetaiotaomicron dnLKV9.</title>
        <authorList>
            <consortium name="The Broad Institute Genomics Platform"/>
            <consortium name="The Broad Institute Genome Sequencing Center for Infectious Disease"/>
            <person name="Earl A."/>
            <person name="Xavier R."/>
            <person name="Kuhn K."/>
            <person name="Stappenbeck T."/>
            <person name="Walker B."/>
            <person name="Young S."/>
            <person name="Zeng Q."/>
            <person name="Gargeya S."/>
            <person name="Fitzgerald M."/>
            <person name="Haas B."/>
            <person name="Abouelleil A."/>
            <person name="Allen A.W."/>
            <person name="Alvarado L."/>
            <person name="Arachchi H.M."/>
            <person name="Berlin A.M."/>
            <person name="Chapman S.B."/>
            <person name="Gainer-Dewar J."/>
            <person name="Goldberg J."/>
            <person name="Griggs A."/>
            <person name="Gujja S."/>
            <person name="Hansen M."/>
            <person name="Howarth C."/>
            <person name="Imamovic A."/>
            <person name="Ireland A."/>
            <person name="Larimer J."/>
            <person name="McCowan C."/>
            <person name="Murphy C."/>
            <person name="Pearson M."/>
            <person name="Poon T.W."/>
            <person name="Priest M."/>
            <person name="Roberts A."/>
            <person name="Saif S."/>
            <person name="Shea T."/>
            <person name="Sisk P."/>
            <person name="Sykes S."/>
            <person name="Wortman J."/>
            <person name="Nusbaum C."/>
            <person name="Birren B."/>
        </authorList>
    </citation>
    <scope>NUCLEOTIDE SEQUENCE [LARGE SCALE GENOMIC DNA]</scope>
    <source>
        <strain evidence="2">dnLKV9</strain>
    </source>
</reference>
<sequence length="38" mass="4457">MEMSPYIGTFHYPFFIIHLFNTQFINNVGGSCIFIDNK</sequence>
<organism evidence="1 2">
    <name type="scientific">Bacteroides thetaiotaomicron dnLKV9</name>
    <dbReference type="NCBI Taxonomy" id="1235785"/>
    <lineage>
        <taxon>Bacteria</taxon>
        <taxon>Pseudomonadati</taxon>
        <taxon>Bacteroidota</taxon>
        <taxon>Bacteroidia</taxon>
        <taxon>Bacteroidales</taxon>
        <taxon>Bacteroidaceae</taxon>
        <taxon>Bacteroides</taxon>
    </lineage>
</organism>
<dbReference type="HOGENOM" id="CLU_215220_0_0_10"/>
<evidence type="ECO:0000313" key="2">
    <source>
        <dbReference type="Proteomes" id="UP000014207"/>
    </source>
</evidence>
<name>R9HBE0_BACT4</name>